<evidence type="ECO:0000259" key="1">
    <source>
        <dbReference type="Pfam" id="PF01498"/>
    </source>
</evidence>
<feature type="domain" description="Transposase Tc1-like" evidence="1">
    <location>
        <begin position="2"/>
        <end position="57"/>
    </location>
</feature>
<dbReference type="GO" id="GO:0006313">
    <property type="term" value="P:DNA transposition"/>
    <property type="evidence" value="ECO:0007669"/>
    <property type="project" value="InterPro"/>
</dbReference>
<proteinExistence type="predicted"/>
<reference evidence="2" key="1">
    <citation type="journal article" date="2011" name="PLoS Biol.">
        <title>Gene gain and loss during evolution of obligate parasitism in the white rust pathogen of Arabidopsis thaliana.</title>
        <authorList>
            <person name="Kemen E."/>
            <person name="Gardiner A."/>
            <person name="Schultz-Larsen T."/>
            <person name="Kemen A.C."/>
            <person name="Balmuth A.L."/>
            <person name="Robert-Seilaniantz A."/>
            <person name="Bailey K."/>
            <person name="Holub E."/>
            <person name="Studholme D.J."/>
            <person name="Maclean D."/>
            <person name="Jones J.D."/>
        </authorList>
    </citation>
    <scope>NUCLEOTIDE SEQUENCE</scope>
</reference>
<organism evidence="2">
    <name type="scientific">Albugo laibachii Nc14</name>
    <dbReference type="NCBI Taxonomy" id="890382"/>
    <lineage>
        <taxon>Eukaryota</taxon>
        <taxon>Sar</taxon>
        <taxon>Stramenopiles</taxon>
        <taxon>Oomycota</taxon>
        <taxon>Peronosporomycetes</taxon>
        <taxon>Albuginales</taxon>
        <taxon>Albuginaceae</taxon>
        <taxon>Albugo</taxon>
    </lineage>
</organism>
<dbReference type="AlphaFoldDB" id="F0X2T1"/>
<dbReference type="Pfam" id="PF01498">
    <property type="entry name" value="HTH_Tnp_Tc3_2"/>
    <property type="match status" value="1"/>
</dbReference>
<name>F0X2T1_9STRA</name>
<dbReference type="HOGENOM" id="CLU_1963990_0_0_1"/>
<dbReference type="Gene3D" id="3.30.420.10">
    <property type="entry name" value="Ribonuclease H-like superfamily/Ribonuclease H"/>
    <property type="match status" value="1"/>
</dbReference>
<sequence length="112" mass="12962">MTSKTIAVALDHIVKRTTVLRVLRASKFVSYIKRKTTPHLKKNHKVRRIAFAKKHLNKVEFLERVLFTDEKKFNLDGPDGCQYYWHDIRKDPETYLKRVMGGGSVMVSAGVC</sequence>
<accession>F0X2T1</accession>
<dbReference type="EMBL" id="FR825097">
    <property type="protein sequence ID" value="CCA28232.1"/>
    <property type="molecule type" value="Genomic_DNA"/>
</dbReference>
<dbReference type="InterPro" id="IPR036397">
    <property type="entry name" value="RNaseH_sf"/>
</dbReference>
<dbReference type="InterPro" id="IPR002492">
    <property type="entry name" value="Transposase_Tc1-like"/>
</dbReference>
<protein>
    <submittedName>
        <fullName evidence="2">Transposable element Tc3 transposase putative</fullName>
    </submittedName>
</protein>
<dbReference type="GO" id="GO:0003677">
    <property type="term" value="F:DNA binding"/>
    <property type="evidence" value="ECO:0007669"/>
    <property type="project" value="InterPro"/>
</dbReference>
<reference evidence="2" key="2">
    <citation type="submission" date="2011-02" db="EMBL/GenBank/DDBJ databases">
        <authorList>
            <person name="MacLean D."/>
        </authorList>
    </citation>
    <scope>NUCLEOTIDE SEQUENCE</scope>
</reference>
<gene>
    <name evidence="2" type="primary">AlNc14C1635G13020</name>
    <name evidence="2" type="ORF">ALNC14_143760</name>
</gene>
<evidence type="ECO:0000313" key="2">
    <source>
        <dbReference type="EMBL" id="CCA28232.1"/>
    </source>
</evidence>
<dbReference type="GO" id="GO:0015074">
    <property type="term" value="P:DNA integration"/>
    <property type="evidence" value="ECO:0007669"/>
    <property type="project" value="InterPro"/>
</dbReference>